<dbReference type="Proteomes" id="UP000035721">
    <property type="component" value="Unassembled WGS sequence"/>
</dbReference>
<protein>
    <submittedName>
        <fullName evidence="1">Uncharacterized protein</fullName>
    </submittedName>
</protein>
<dbReference type="EMBL" id="CAJB01000342">
    <property type="protein sequence ID" value="CCH79207.1"/>
    <property type="molecule type" value="Genomic_DNA"/>
</dbReference>
<gene>
    <name evidence="1" type="ORF">BN12_4060017</name>
</gene>
<name>A0A077M2H6_9MICO</name>
<accession>A0A077M2H6</accession>
<proteinExistence type="predicted"/>
<organism evidence="1 2">
    <name type="scientific">Nostocoides japonicum T1-X7</name>
    <dbReference type="NCBI Taxonomy" id="1194083"/>
    <lineage>
        <taxon>Bacteria</taxon>
        <taxon>Bacillati</taxon>
        <taxon>Actinomycetota</taxon>
        <taxon>Actinomycetes</taxon>
        <taxon>Micrococcales</taxon>
        <taxon>Intrasporangiaceae</taxon>
        <taxon>Nostocoides</taxon>
    </lineage>
</organism>
<keyword evidence="2" id="KW-1185">Reference proteome</keyword>
<sequence length="136" mass="14427">MHSCDEDPGSELSTDACVAGALVDELGPVGVVIDGSGVARDDLFAVGLSLVAEPDLPSVAETDADVDVATLDVPPELHAPRRQAMLTAKKAVLRSETSVFIILFPSPPFGLWIAACERRRSHVLKLYAVVHRRGAN</sequence>
<comment type="caution">
    <text evidence="1">The sequence shown here is derived from an EMBL/GenBank/DDBJ whole genome shotgun (WGS) entry which is preliminary data.</text>
</comment>
<reference evidence="1 2" key="1">
    <citation type="journal article" date="2013" name="ISME J.">
        <title>A metabolic model for members of the genus Tetrasphaera involved in enhanced biological phosphorus removal.</title>
        <authorList>
            <person name="Kristiansen R."/>
            <person name="Nguyen H.T.T."/>
            <person name="Saunders A.M."/>
            <person name="Nielsen J.L."/>
            <person name="Wimmer R."/>
            <person name="Le V.Q."/>
            <person name="McIlroy S.J."/>
            <person name="Petrovski S."/>
            <person name="Seviour R.J."/>
            <person name="Calteau A."/>
            <person name="Nielsen K.L."/>
            <person name="Nielsen P.H."/>
        </authorList>
    </citation>
    <scope>NUCLEOTIDE SEQUENCE [LARGE SCALE GENOMIC DNA]</scope>
    <source>
        <strain evidence="1 2">T1-X7</strain>
    </source>
</reference>
<evidence type="ECO:0000313" key="1">
    <source>
        <dbReference type="EMBL" id="CCH79207.1"/>
    </source>
</evidence>
<dbReference type="AlphaFoldDB" id="A0A077M2H6"/>
<evidence type="ECO:0000313" key="2">
    <source>
        <dbReference type="Proteomes" id="UP000035721"/>
    </source>
</evidence>